<dbReference type="AlphaFoldDB" id="A0AAP0I923"/>
<keyword evidence="3" id="KW-1185">Reference proteome</keyword>
<evidence type="ECO:0000256" key="1">
    <source>
        <dbReference type="SAM" id="MobiDB-lite"/>
    </source>
</evidence>
<comment type="caution">
    <text evidence="2">The sequence shown here is derived from an EMBL/GenBank/DDBJ whole genome shotgun (WGS) entry which is preliminary data.</text>
</comment>
<protein>
    <submittedName>
        <fullName evidence="2">Uncharacterized protein</fullName>
    </submittedName>
</protein>
<sequence>MASTSQSRDDDDDEGNDTGFFSSCWGRLKLKLLWKSNSTSKRAITTTSATVGDHAPTTSTTSDVQKRSNTKAFMDMFKSTSSEPRRRRRRPKVRGRFKYDPLSYAQNFDEGSWDDGDVEDSYSRGFSSRFAAPVPKSSHNIAHQS</sequence>
<dbReference type="Proteomes" id="UP001419268">
    <property type="component" value="Unassembled WGS sequence"/>
</dbReference>
<feature type="region of interest" description="Disordered" evidence="1">
    <location>
        <begin position="43"/>
        <end position="96"/>
    </location>
</feature>
<feature type="compositionally biased region" description="Polar residues" evidence="1">
    <location>
        <begin position="43"/>
        <end position="63"/>
    </location>
</feature>
<dbReference type="EMBL" id="JBBNAG010000008">
    <property type="protein sequence ID" value="KAK9110957.1"/>
    <property type="molecule type" value="Genomic_DNA"/>
</dbReference>
<proteinExistence type="predicted"/>
<name>A0AAP0I923_9MAGN</name>
<feature type="compositionally biased region" description="Basic residues" evidence="1">
    <location>
        <begin position="85"/>
        <end position="96"/>
    </location>
</feature>
<gene>
    <name evidence="2" type="ORF">Scep_018476</name>
</gene>
<dbReference type="PANTHER" id="PTHR33168">
    <property type="entry name" value="STRESS INDUCED PROTEIN-RELATED"/>
    <property type="match status" value="1"/>
</dbReference>
<evidence type="ECO:0000313" key="2">
    <source>
        <dbReference type="EMBL" id="KAK9110957.1"/>
    </source>
</evidence>
<accession>A0AAP0I923</accession>
<organism evidence="2 3">
    <name type="scientific">Stephania cephalantha</name>
    <dbReference type="NCBI Taxonomy" id="152367"/>
    <lineage>
        <taxon>Eukaryota</taxon>
        <taxon>Viridiplantae</taxon>
        <taxon>Streptophyta</taxon>
        <taxon>Embryophyta</taxon>
        <taxon>Tracheophyta</taxon>
        <taxon>Spermatophyta</taxon>
        <taxon>Magnoliopsida</taxon>
        <taxon>Ranunculales</taxon>
        <taxon>Menispermaceae</taxon>
        <taxon>Menispermoideae</taxon>
        <taxon>Cissampelideae</taxon>
        <taxon>Stephania</taxon>
    </lineage>
</organism>
<reference evidence="2 3" key="1">
    <citation type="submission" date="2024-01" db="EMBL/GenBank/DDBJ databases">
        <title>Genome assemblies of Stephania.</title>
        <authorList>
            <person name="Yang L."/>
        </authorList>
    </citation>
    <scope>NUCLEOTIDE SEQUENCE [LARGE SCALE GENOMIC DNA]</scope>
    <source>
        <strain evidence="2">JXDWG</strain>
        <tissue evidence="2">Leaf</tissue>
    </source>
</reference>
<evidence type="ECO:0000313" key="3">
    <source>
        <dbReference type="Proteomes" id="UP001419268"/>
    </source>
</evidence>